<accession>A0ABD3RDE8</accession>
<feature type="chain" id="PRO_5044751693" evidence="2">
    <location>
        <begin position="17"/>
        <end position="451"/>
    </location>
</feature>
<organism evidence="3 4">
    <name type="scientific">Cyclostephanos tholiformis</name>
    <dbReference type="NCBI Taxonomy" id="382380"/>
    <lineage>
        <taxon>Eukaryota</taxon>
        <taxon>Sar</taxon>
        <taxon>Stramenopiles</taxon>
        <taxon>Ochrophyta</taxon>
        <taxon>Bacillariophyta</taxon>
        <taxon>Coscinodiscophyceae</taxon>
        <taxon>Thalassiosirophycidae</taxon>
        <taxon>Stephanodiscales</taxon>
        <taxon>Stephanodiscaceae</taxon>
        <taxon>Cyclostephanos</taxon>
    </lineage>
</organism>
<keyword evidence="4" id="KW-1185">Reference proteome</keyword>
<dbReference type="EMBL" id="JALLPB020000284">
    <property type="protein sequence ID" value="KAL3811055.1"/>
    <property type="molecule type" value="Genomic_DNA"/>
</dbReference>
<evidence type="ECO:0000256" key="1">
    <source>
        <dbReference type="SAM" id="MobiDB-lite"/>
    </source>
</evidence>
<reference evidence="3 4" key="1">
    <citation type="submission" date="2024-10" db="EMBL/GenBank/DDBJ databases">
        <title>Updated reference genomes for cyclostephanoid diatoms.</title>
        <authorList>
            <person name="Roberts W.R."/>
            <person name="Alverson A.J."/>
        </authorList>
    </citation>
    <scope>NUCLEOTIDE SEQUENCE [LARGE SCALE GENOMIC DNA]</scope>
    <source>
        <strain evidence="3 4">AJA228-03</strain>
    </source>
</reference>
<comment type="caution">
    <text evidence="3">The sequence shown here is derived from an EMBL/GenBank/DDBJ whole genome shotgun (WGS) entry which is preliminary data.</text>
</comment>
<evidence type="ECO:0000313" key="3">
    <source>
        <dbReference type="EMBL" id="KAL3811055.1"/>
    </source>
</evidence>
<dbReference type="Proteomes" id="UP001530377">
    <property type="component" value="Unassembled WGS sequence"/>
</dbReference>
<feature type="region of interest" description="Disordered" evidence="1">
    <location>
        <begin position="364"/>
        <end position="389"/>
    </location>
</feature>
<feature type="compositionally biased region" description="Basic and acidic residues" evidence="1">
    <location>
        <begin position="77"/>
        <end position="102"/>
    </location>
</feature>
<evidence type="ECO:0000256" key="2">
    <source>
        <dbReference type="SAM" id="SignalP"/>
    </source>
</evidence>
<dbReference type="AlphaFoldDB" id="A0ABD3RDE8"/>
<feature type="signal peptide" evidence="2">
    <location>
        <begin position="1"/>
        <end position="16"/>
    </location>
</feature>
<sequence length="451" mass="49331">MHFAFSVVTLAALVDATAEGGESRRALQEVNSSMSMSMSISMPFMSMDFNIKGVEVSSLIPKETASAKSTVHASSKGGEKGKEAKTKKTDKKQTKAAKEPNARKLRRRALQKVNSMSMSLSMVFIIEGVEVPTFATGKYSGIEVATFDLDESTTSTTAKIVSKGTEKMESATVHASSEEVEKENKDKTKMTDKTQTKAAKEPKTRKLDNFSRRARVDVMSMSSPMIIMKDQLPIAKAESKAQKLAHETSGLRRALQLDILSEMSLPEMSMSMVDAIPTMLPTMMLEVGDTDPGIHIQSIHCTWQPGFAEFIERPLRACRKLDDNKHIVPYLCDGVYENVCCTVSDLANPTMQIFGTCNKADLATDNDDEAEPSPSQSPIGPLPDSESESGTGVVLIQCTWKSAYESMNHVEACEDDKYNVPYACDEGKNVCCTASSIASPFFSNYGNCYKL</sequence>
<name>A0ABD3RDE8_9STRA</name>
<gene>
    <name evidence="3" type="ORF">ACHAXA_004566</name>
</gene>
<keyword evidence="2" id="KW-0732">Signal</keyword>
<feature type="region of interest" description="Disordered" evidence="1">
    <location>
        <begin position="163"/>
        <end position="204"/>
    </location>
</feature>
<proteinExistence type="predicted"/>
<feature type="compositionally biased region" description="Basic and acidic residues" evidence="1">
    <location>
        <begin position="176"/>
        <end position="204"/>
    </location>
</feature>
<evidence type="ECO:0000313" key="4">
    <source>
        <dbReference type="Proteomes" id="UP001530377"/>
    </source>
</evidence>
<feature type="region of interest" description="Disordered" evidence="1">
    <location>
        <begin position="65"/>
        <end position="106"/>
    </location>
</feature>
<protein>
    <submittedName>
        <fullName evidence="3">Uncharacterized protein</fullName>
    </submittedName>
</protein>